<dbReference type="PANTHER" id="PTHR43442">
    <property type="entry name" value="GLUCONOKINASE-RELATED"/>
    <property type="match status" value="1"/>
</dbReference>
<dbReference type="InterPro" id="IPR006001">
    <property type="entry name" value="Therm_gnt_kin"/>
</dbReference>
<evidence type="ECO:0000313" key="11">
    <source>
        <dbReference type="RefSeq" id="XP_031557622.1"/>
    </source>
</evidence>
<dbReference type="RefSeq" id="XP_031557621.1">
    <property type="nucleotide sequence ID" value="XM_031701761.1"/>
</dbReference>
<dbReference type="SUPFAM" id="SSF52540">
    <property type="entry name" value="P-loop containing nucleoside triphosphate hydrolases"/>
    <property type="match status" value="1"/>
</dbReference>
<evidence type="ECO:0000256" key="7">
    <source>
        <dbReference type="ARBA" id="ARBA00048090"/>
    </source>
</evidence>
<dbReference type="NCBIfam" id="TIGR01313">
    <property type="entry name" value="therm_gnt_kin"/>
    <property type="match status" value="1"/>
</dbReference>
<comment type="catalytic activity">
    <reaction evidence="7 8">
        <text>D-gluconate + ATP = 6-phospho-D-gluconate + ADP + H(+)</text>
        <dbReference type="Rhea" id="RHEA:19433"/>
        <dbReference type="ChEBI" id="CHEBI:15378"/>
        <dbReference type="ChEBI" id="CHEBI:18391"/>
        <dbReference type="ChEBI" id="CHEBI:30616"/>
        <dbReference type="ChEBI" id="CHEBI:58759"/>
        <dbReference type="ChEBI" id="CHEBI:456216"/>
        <dbReference type="EC" id="2.7.1.12"/>
    </reaction>
</comment>
<accession>A0A6P8HYC6</accession>
<keyword evidence="3 8" id="KW-0808">Transferase</keyword>
<keyword evidence="6 8" id="KW-0067">ATP-binding</keyword>
<evidence type="ECO:0000256" key="8">
    <source>
        <dbReference type="RuleBase" id="RU363066"/>
    </source>
</evidence>
<evidence type="ECO:0000256" key="2">
    <source>
        <dbReference type="ARBA" id="ARBA00008420"/>
    </source>
</evidence>
<dbReference type="UniPathway" id="UPA00792"/>
<sequence>MVIVLIAGVCGCGKSSVGKALAEKIGWPFEDADSFHSTANVSKMKQGIPLTDEDRLPWLRSLHKLILKWRANSESGILACSALKNCYRQIILHGKGSTTVCTDESNQDYIIVFLEGSKRLIQERMVQRDQHFMPLSLLDSQFEVFEPSDNSSCSLNINIEKPVAEIVHEIIERINEIPHN</sequence>
<organism evidence="9 11">
    <name type="scientific">Actinia tenebrosa</name>
    <name type="common">Australian red waratah sea anemone</name>
    <dbReference type="NCBI Taxonomy" id="6105"/>
    <lineage>
        <taxon>Eukaryota</taxon>
        <taxon>Metazoa</taxon>
        <taxon>Cnidaria</taxon>
        <taxon>Anthozoa</taxon>
        <taxon>Hexacorallia</taxon>
        <taxon>Actiniaria</taxon>
        <taxon>Actiniidae</taxon>
        <taxon>Actinia</taxon>
    </lineage>
</organism>
<dbReference type="GO" id="GO:0046316">
    <property type="term" value="F:gluconokinase activity"/>
    <property type="evidence" value="ECO:0007669"/>
    <property type="project" value="UniProtKB-EC"/>
</dbReference>
<name>A0A6P8HYC6_ACTTE</name>
<dbReference type="InterPro" id="IPR027417">
    <property type="entry name" value="P-loop_NTPase"/>
</dbReference>
<protein>
    <recommendedName>
        <fullName evidence="8">Gluconokinase</fullName>
        <ecNumber evidence="8">2.7.1.12</ecNumber>
    </recommendedName>
</protein>
<evidence type="ECO:0000256" key="3">
    <source>
        <dbReference type="ARBA" id="ARBA00022679"/>
    </source>
</evidence>
<evidence type="ECO:0000313" key="10">
    <source>
        <dbReference type="RefSeq" id="XP_031557621.1"/>
    </source>
</evidence>
<evidence type="ECO:0000256" key="5">
    <source>
        <dbReference type="ARBA" id="ARBA00022777"/>
    </source>
</evidence>
<dbReference type="Gene3D" id="3.40.50.300">
    <property type="entry name" value="P-loop containing nucleotide triphosphate hydrolases"/>
    <property type="match status" value="1"/>
</dbReference>
<dbReference type="EC" id="2.7.1.12" evidence="8"/>
<gene>
    <name evidence="10 11" type="primary">LOC116294210</name>
</gene>
<comment type="similarity">
    <text evidence="2 8">Belongs to the gluconokinase GntK/GntV family.</text>
</comment>
<dbReference type="GO" id="GO:0005524">
    <property type="term" value="F:ATP binding"/>
    <property type="evidence" value="ECO:0007669"/>
    <property type="project" value="UniProtKB-KW"/>
</dbReference>
<comment type="pathway">
    <text evidence="1 8">Carbohydrate acid metabolism; D-gluconate degradation.</text>
</comment>
<evidence type="ECO:0000313" key="9">
    <source>
        <dbReference type="Proteomes" id="UP000515163"/>
    </source>
</evidence>
<dbReference type="CDD" id="cd02021">
    <property type="entry name" value="GntK"/>
    <property type="match status" value="1"/>
</dbReference>
<keyword evidence="9" id="KW-1185">Reference proteome</keyword>
<dbReference type="AlphaFoldDB" id="A0A6P8HYC6"/>
<dbReference type="KEGG" id="aten:116294210"/>
<keyword evidence="5 8" id="KW-0418">Kinase</keyword>
<reference evidence="10 11" key="1">
    <citation type="submission" date="2025-04" db="UniProtKB">
        <authorList>
            <consortium name="RefSeq"/>
        </authorList>
    </citation>
    <scope>IDENTIFICATION</scope>
    <source>
        <tissue evidence="10 11">Tentacle</tissue>
    </source>
</reference>
<dbReference type="FunFam" id="3.40.50.300:FF:000522">
    <property type="entry name" value="Gluconokinase"/>
    <property type="match status" value="1"/>
</dbReference>
<dbReference type="Pfam" id="PF01202">
    <property type="entry name" value="SKI"/>
    <property type="match status" value="1"/>
</dbReference>
<dbReference type="OrthoDB" id="275177at2759"/>
<dbReference type="RefSeq" id="XP_031557622.1">
    <property type="nucleotide sequence ID" value="XM_031701762.1"/>
</dbReference>
<dbReference type="Proteomes" id="UP000515163">
    <property type="component" value="Unplaced"/>
</dbReference>
<dbReference type="GO" id="GO:0005737">
    <property type="term" value="C:cytoplasm"/>
    <property type="evidence" value="ECO:0007669"/>
    <property type="project" value="TreeGrafter"/>
</dbReference>
<keyword evidence="4 8" id="KW-0547">Nucleotide-binding</keyword>
<dbReference type="InterPro" id="IPR031322">
    <property type="entry name" value="Shikimate/glucono_kinase"/>
</dbReference>
<dbReference type="PANTHER" id="PTHR43442:SF3">
    <property type="entry name" value="GLUCONOKINASE-RELATED"/>
    <property type="match status" value="1"/>
</dbReference>
<evidence type="ECO:0000256" key="1">
    <source>
        <dbReference type="ARBA" id="ARBA00004875"/>
    </source>
</evidence>
<proteinExistence type="inferred from homology"/>
<evidence type="ECO:0000256" key="4">
    <source>
        <dbReference type="ARBA" id="ARBA00022741"/>
    </source>
</evidence>
<dbReference type="GO" id="GO:0005975">
    <property type="term" value="P:carbohydrate metabolic process"/>
    <property type="evidence" value="ECO:0007669"/>
    <property type="project" value="InterPro"/>
</dbReference>
<dbReference type="GeneID" id="116294210"/>
<evidence type="ECO:0000256" key="6">
    <source>
        <dbReference type="ARBA" id="ARBA00022840"/>
    </source>
</evidence>